<comment type="caution">
    <text evidence="1">The sequence shown here is derived from an EMBL/GenBank/DDBJ whole genome shotgun (WGS) entry which is preliminary data.</text>
</comment>
<gene>
    <name evidence="1" type="ORF">Tci_599606</name>
</gene>
<feature type="non-terminal residue" evidence="1">
    <location>
        <position position="1"/>
    </location>
</feature>
<dbReference type="EMBL" id="BKCJ010396760">
    <property type="protein sequence ID" value="GFA27634.1"/>
    <property type="molecule type" value="Genomic_DNA"/>
</dbReference>
<dbReference type="AlphaFoldDB" id="A0A699JCE1"/>
<reference evidence="1" key="1">
    <citation type="journal article" date="2019" name="Sci. Rep.">
        <title>Draft genome of Tanacetum cinerariifolium, the natural source of mosquito coil.</title>
        <authorList>
            <person name="Yamashiro T."/>
            <person name="Shiraishi A."/>
            <person name="Satake H."/>
            <person name="Nakayama K."/>
        </authorList>
    </citation>
    <scope>NUCLEOTIDE SEQUENCE</scope>
</reference>
<dbReference type="SUPFAM" id="SSF48334">
    <property type="entry name" value="DNA repair protein MutS, domain III"/>
    <property type="match status" value="1"/>
</dbReference>
<accession>A0A699JCE1</accession>
<organism evidence="1">
    <name type="scientific">Tanacetum cinerariifolium</name>
    <name type="common">Dalmatian daisy</name>
    <name type="synonym">Chrysanthemum cinerariifolium</name>
    <dbReference type="NCBI Taxonomy" id="118510"/>
    <lineage>
        <taxon>Eukaryota</taxon>
        <taxon>Viridiplantae</taxon>
        <taxon>Streptophyta</taxon>
        <taxon>Embryophyta</taxon>
        <taxon>Tracheophyta</taxon>
        <taxon>Spermatophyta</taxon>
        <taxon>Magnoliopsida</taxon>
        <taxon>eudicotyledons</taxon>
        <taxon>Gunneridae</taxon>
        <taxon>Pentapetalae</taxon>
        <taxon>asterids</taxon>
        <taxon>campanulids</taxon>
        <taxon>Asterales</taxon>
        <taxon>Asteraceae</taxon>
        <taxon>Asteroideae</taxon>
        <taxon>Anthemideae</taxon>
        <taxon>Anthemidinae</taxon>
        <taxon>Tanacetum</taxon>
    </lineage>
</organism>
<sequence>VSVAAFDLRSTSLHLSEYIETSYTSYQNTKTLLHFYDHNVLIPPSSFLSNDALSYLVDSFVRKYYLCLVVAAATIKWIEADKGVVITNHSLSVTFNGSFDHVSIDATSVLNLDLIDPLHSTLLGTSDKNRSLFQILKTTRTIEGWVLCHFYFKPKRVTNQVFLGIDNGRKSQLLISSIIVLKTALDALPFLSKVLKDANGFLLGNIYKSVCENEKYASIRKRIGEGIDEDVLHARVHFVARTQQFFAVKAGIDGFLDIERRSFCDTSAAIHNLANKYPKTNLCFPTLFLWIRLNSPDPSIGF</sequence>
<protein>
    <submittedName>
        <fullName evidence="1">DNA mismatch repair protein MSH4</fullName>
    </submittedName>
</protein>
<proteinExistence type="predicted"/>
<name>A0A699JCE1_TANCI</name>
<dbReference type="InterPro" id="IPR036187">
    <property type="entry name" value="DNA_mismatch_repair_MutS_sf"/>
</dbReference>
<evidence type="ECO:0000313" key="1">
    <source>
        <dbReference type="EMBL" id="GFA27634.1"/>
    </source>
</evidence>